<evidence type="ECO:0000256" key="2">
    <source>
        <dbReference type="ARBA" id="ARBA00022723"/>
    </source>
</evidence>
<accession>A0A8H3CFQ4</accession>
<dbReference type="InterPro" id="IPR052035">
    <property type="entry name" value="ZnF_BED_domain_contain"/>
</dbReference>
<name>A0A8H3CFQ4_9AGAM</name>
<keyword evidence="2" id="KW-0479">Metal-binding</keyword>
<evidence type="ECO:0000256" key="5">
    <source>
        <dbReference type="ARBA" id="ARBA00023242"/>
    </source>
</evidence>
<proteinExistence type="predicted"/>
<sequence>MADPVTNDAQVLQSCTFHCGICGMGEWHWAKRAKSRGSTTNMNRHMEVQHDTVWTAAKHADDLAKLRAEGKDIQGLELSALMPNEVGETFIDTFYQKSVRWIVLRNHSFTEIEDDKFRDLIFFLKPALSNHLVQANALQNHIFGHAGTQRQWMKSHLSSIPGLLAIGCDGWTSSNRIAFLAIMASWITEEWKLEDTLIDFRELQGAHTGQNMAEVVASVVSELGIEDKVLALVSDNASSNGTLVTHLSNTLGCLSSHLRWDSSKGHIWCLPHVIHLAVMSLLLGINAIPSNTNIQDHAHDDGLFTEEDAENVVADDDQEAHEVDEMIDPMVNLKSAIDKIHKICQIVRSSPQRMELFKTLAMRIKEDKEQQSKSLNSPYIKKRINNLVLDIVTQWNLLYFMLERALEFRDAIDALRFHPRGKIFEPYTLADSDWEAIAQVCGWLKFFQGATQKMSVLINHVSKLEALPSLQSNPLLLMGLEAC</sequence>
<dbReference type="PANTHER" id="PTHR46481:SF10">
    <property type="entry name" value="ZINC FINGER BED DOMAIN-CONTAINING PROTEIN 39"/>
    <property type="match status" value="1"/>
</dbReference>
<comment type="subcellular location">
    <subcellularLocation>
        <location evidence="1">Nucleus</location>
    </subcellularLocation>
</comment>
<evidence type="ECO:0000313" key="7">
    <source>
        <dbReference type="Proteomes" id="UP000663843"/>
    </source>
</evidence>
<dbReference type="AlphaFoldDB" id="A0A8H3CFQ4"/>
<evidence type="ECO:0000256" key="4">
    <source>
        <dbReference type="ARBA" id="ARBA00022833"/>
    </source>
</evidence>
<keyword evidence="5" id="KW-0539">Nucleus</keyword>
<dbReference type="GO" id="GO:0008270">
    <property type="term" value="F:zinc ion binding"/>
    <property type="evidence" value="ECO:0007669"/>
    <property type="project" value="UniProtKB-KW"/>
</dbReference>
<dbReference type="Proteomes" id="UP000663843">
    <property type="component" value="Unassembled WGS sequence"/>
</dbReference>
<gene>
    <name evidence="6" type="ORF">RDB_LOCUS119317</name>
</gene>
<dbReference type="GO" id="GO:0005634">
    <property type="term" value="C:nucleus"/>
    <property type="evidence" value="ECO:0007669"/>
    <property type="project" value="UniProtKB-SubCell"/>
</dbReference>
<dbReference type="InterPro" id="IPR012337">
    <property type="entry name" value="RNaseH-like_sf"/>
</dbReference>
<comment type="caution">
    <text evidence="6">The sequence shown here is derived from an EMBL/GenBank/DDBJ whole genome shotgun (WGS) entry which is preliminary data.</text>
</comment>
<evidence type="ECO:0008006" key="8">
    <source>
        <dbReference type="Google" id="ProtNLM"/>
    </source>
</evidence>
<dbReference type="EMBL" id="CAJMWT010003966">
    <property type="protein sequence ID" value="CAE6481847.1"/>
    <property type="molecule type" value="Genomic_DNA"/>
</dbReference>
<evidence type="ECO:0000313" key="6">
    <source>
        <dbReference type="EMBL" id="CAE6481847.1"/>
    </source>
</evidence>
<protein>
    <recommendedName>
        <fullName evidence="8">AC transposase</fullName>
    </recommendedName>
</protein>
<organism evidence="6 7">
    <name type="scientific">Rhizoctonia solani</name>
    <dbReference type="NCBI Taxonomy" id="456999"/>
    <lineage>
        <taxon>Eukaryota</taxon>
        <taxon>Fungi</taxon>
        <taxon>Dikarya</taxon>
        <taxon>Basidiomycota</taxon>
        <taxon>Agaricomycotina</taxon>
        <taxon>Agaricomycetes</taxon>
        <taxon>Cantharellales</taxon>
        <taxon>Ceratobasidiaceae</taxon>
        <taxon>Rhizoctonia</taxon>
    </lineage>
</organism>
<keyword evidence="3" id="KW-0863">Zinc-finger</keyword>
<keyword evidence="4" id="KW-0862">Zinc</keyword>
<dbReference type="PANTHER" id="PTHR46481">
    <property type="entry name" value="ZINC FINGER BED DOMAIN-CONTAINING PROTEIN 4"/>
    <property type="match status" value="1"/>
</dbReference>
<evidence type="ECO:0000256" key="3">
    <source>
        <dbReference type="ARBA" id="ARBA00022771"/>
    </source>
</evidence>
<dbReference type="SUPFAM" id="SSF53098">
    <property type="entry name" value="Ribonuclease H-like"/>
    <property type="match status" value="1"/>
</dbReference>
<reference evidence="6" key="1">
    <citation type="submission" date="2021-01" db="EMBL/GenBank/DDBJ databases">
        <authorList>
            <person name="Kaushik A."/>
        </authorList>
    </citation>
    <scope>NUCLEOTIDE SEQUENCE</scope>
    <source>
        <strain evidence="6">AG2-2IIIB</strain>
    </source>
</reference>
<evidence type="ECO:0000256" key="1">
    <source>
        <dbReference type="ARBA" id="ARBA00004123"/>
    </source>
</evidence>